<dbReference type="EMBL" id="CP134537">
    <property type="protein sequence ID" value="WNH09502.1"/>
    <property type="molecule type" value="Genomic_DNA"/>
</dbReference>
<organism evidence="3 4">
    <name type="scientific">Thalassobellus suaedae</name>
    <dbReference type="NCBI Taxonomy" id="3074124"/>
    <lineage>
        <taxon>Bacteria</taxon>
        <taxon>Pseudomonadati</taxon>
        <taxon>Bacteroidota</taxon>
        <taxon>Flavobacteriia</taxon>
        <taxon>Flavobacteriales</taxon>
        <taxon>Flavobacteriaceae</taxon>
        <taxon>Thalassobellus</taxon>
    </lineage>
</organism>
<reference evidence="3 4" key="1">
    <citation type="submission" date="2023-09" db="EMBL/GenBank/DDBJ databases">
        <title>Thalassobella suaedae gen. nov., sp. nov., a marine bacterium of the family Flavobacteriaceae isolated from a halophyte Suaeda japonica.</title>
        <authorList>
            <person name="Lee S.Y."/>
            <person name="Hwang C.Y."/>
        </authorList>
    </citation>
    <scope>NUCLEOTIDE SEQUENCE [LARGE SCALE GENOMIC DNA]</scope>
    <source>
        <strain evidence="3 4">HL-DH14</strain>
    </source>
</reference>
<feature type="domain" description="Protein FecR C-terminal" evidence="2">
    <location>
        <begin position="126"/>
        <end position="193"/>
    </location>
</feature>
<dbReference type="Gene3D" id="2.60.120.1440">
    <property type="match status" value="1"/>
</dbReference>
<evidence type="ECO:0000259" key="1">
    <source>
        <dbReference type="Pfam" id="PF04773"/>
    </source>
</evidence>
<dbReference type="PANTHER" id="PTHR30273:SF2">
    <property type="entry name" value="PROTEIN FECR"/>
    <property type="match status" value="1"/>
</dbReference>
<dbReference type="PANTHER" id="PTHR30273">
    <property type="entry name" value="PERIPLASMIC SIGNAL SENSOR AND SIGMA FACTOR ACTIVATOR FECR-RELATED"/>
    <property type="match status" value="1"/>
</dbReference>
<dbReference type="Gene3D" id="3.55.50.30">
    <property type="match status" value="1"/>
</dbReference>
<name>A0ABY9XUJ1_9FLAO</name>
<dbReference type="InterPro" id="IPR032508">
    <property type="entry name" value="FecR_C"/>
</dbReference>
<evidence type="ECO:0000259" key="2">
    <source>
        <dbReference type="Pfam" id="PF16344"/>
    </source>
</evidence>
<dbReference type="InterPro" id="IPR012373">
    <property type="entry name" value="Ferrdict_sens_TM"/>
</dbReference>
<protein>
    <submittedName>
        <fullName evidence="3">FecR family protein</fullName>
    </submittedName>
</protein>
<gene>
    <name evidence="3" type="ORF">RHP51_01810</name>
</gene>
<feature type="domain" description="FecR protein" evidence="1">
    <location>
        <begin position="2"/>
        <end position="78"/>
    </location>
</feature>
<dbReference type="Proteomes" id="UP001302806">
    <property type="component" value="Chromosome"/>
</dbReference>
<dbReference type="InterPro" id="IPR006860">
    <property type="entry name" value="FecR"/>
</dbReference>
<evidence type="ECO:0000313" key="3">
    <source>
        <dbReference type="EMBL" id="WNH09502.1"/>
    </source>
</evidence>
<proteinExistence type="predicted"/>
<sequence>MVHLNSGSSLKYPIKFIEGKNRRVFLSGEAYFSVTKDAKHPFIVNAKDLNVKVYGTKFNVSAYSEDTLTDVVLVEGSVGMYANNETSNKGTILIPGTKGSFNRVNQNISSENVDTLIYTSWMDGGLFFRKMTFKNIAKKLERHYNKKIIISNTQLENEIFNANFKDEPIENVLGYLKESFSINYTIENDTIYIN</sequence>
<dbReference type="Pfam" id="PF16344">
    <property type="entry name" value="FecR_C"/>
    <property type="match status" value="1"/>
</dbReference>
<evidence type="ECO:0000313" key="4">
    <source>
        <dbReference type="Proteomes" id="UP001302806"/>
    </source>
</evidence>
<accession>A0ABY9XUJ1</accession>
<dbReference type="Pfam" id="PF04773">
    <property type="entry name" value="FecR"/>
    <property type="match status" value="1"/>
</dbReference>
<dbReference type="RefSeq" id="WP_415865961.1">
    <property type="nucleotide sequence ID" value="NZ_CP134537.1"/>
</dbReference>